<evidence type="ECO:0000313" key="2">
    <source>
        <dbReference type="EMBL" id="KJQ56304.1"/>
    </source>
</evidence>
<sequence length="180" mass="20877">MINKESIAIYSKKGIGLLIIFSLMIIISFFKLFSDENMLTNFLYFIGSVGLLLTVGWMAFAFMGKIQFDGKHLLVRRNFKCYRFILSSVRLYFGKKKYVPGGSYEYPLFIVGEVYSEKNSNQRITLKLVGSKRKNLQLNEFYQNVLLGKVQALPNEDTWRINELHQLEIISDMVDTDKSI</sequence>
<dbReference type="RefSeq" id="WP_052689243.1">
    <property type="nucleotide sequence ID" value="NZ_JAHZQH010000016.1"/>
</dbReference>
<protein>
    <submittedName>
        <fullName evidence="2">Uncharacterized protein</fullName>
    </submittedName>
</protein>
<reference evidence="2 3" key="1">
    <citation type="submission" date="2015-02" db="EMBL/GenBank/DDBJ databases">
        <title>Evolution of amylase-binding proteins of oral streptococcal species.</title>
        <authorList>
            <person name="Haase E.M."/>
        </authorList>
    </citation>
    <scope>NUCLEOTIDE SEQUENCE [LARGE SCALE GENOMIC DNA]</scope>
    <source>
        <strain evidence="2 3">G9B</strain>
    </source>
</reference>
<dbReference type="EMBL" id="JYGL01000002">
    <property type="protein sequence ID" value="KJQ56304.1"/>
    <property type="molecule type" value="Genomic_DNA"/>
</dbReference>
<feature type="transmembrane region" description="Helical" evidence="1">
    <location>
        <begin position="12"/>
        <end position="30"/>
    </location>
</feature>
<dbReference type="Proteomes" id="UP000033658">
    <property type="component" value="Unassembled WGS sequence"/>
</dbReference>
<evidence type="ECO:0000256" key="1">
    <source>
        <dbReference type="SAM" id="Phobius"/>
    </source>
</evidence>
<feature type="transmembrane region" description="Helical" evidence="1">
    <location>
        <begin position="42"/>
        <end position="63"/>
    </location>
</feature>
<dbReference type="AlphaFoldDB" id="A0AAW3H491"/>
<gene>
    <name evidence="2" type="ORF">TZ86_01639</name>
</gene>
<accession>A0AAW3H491</accession>
<keyword evidence="1" id="KW-0472">Membrane</keyword>
<organism evidence="2 3">
    <name type="scientific">Streptococcus gordonii</name>
    <dbReference type="NCBI Taxonomy" id="1302"/>
    <lineage>
        <taxon>Bacteria</taxon>
        <taxon>Bacillati</taxon>
        <taxon>Bacillota</taxon>
        <taxon>Bacilli</taxon>
        <taxon>Lactobacillales</taxon>
        <taxon>Streptococcaceae</taxon>
        <taxon>Streptococcus</taxon>
    </lineage>
</organism>
<evidence type="ECO:0000313" key="3">
    <source>
        <dbReference type="Proteomes" id="UP000033658"/>
    </source>
</evidence>
<keyword evidence="1" id="KW-1133">Transmembrane helix</keyword>
<comment type="caution">
    <text evidence="2">The sequence shown here is derived from an EMBL/GenBank/DDBJ whole genome shotgun (WGS) entry which is preliminary data.</text>
</comment>
<proteinExistence type="predicted"/>
<keyword evidence="1" id="KW-0812">Transmembrane</keyword>
<name>A0AAW3H491_STRGN</name>